<protein>
    <recommendedName>
        <fullName evidence="2">Gypsy retrotransposon integrase-like protein 1</fullName>
    </recommendedName>
</protein>
<dbReference type="AlphaFoldDB" id="A0A3N0XUQ9"/>
<keyword evidence="6" id="KW-1185">Reference proteome</keyword>
<dbReference type="PANTHER" id="PTHR37984">
    <property type="entry name" value="PROTEIN CBG26694"/>
    <property type="match status" value="1"/>
</dbReference>
<evidence type="ECO:0000313" key="5">
    <source>
        <dbReference type="EMBL" id="ROJ62565.1"/>
    </source>
</evidence>
<sequence length="768" mass="84923">MDAANSAALTEFINHSISRMDQQQENISTTGRAVQALASVSSAAKTNYAFREDWLRFELKSDEGELLDNDDVLSLISSDPAASALLAGSPREQEMAFEEEAGEPAETSKPPCPTYAELLEVMERASGRLQLPWERVKKGAARGRLAKRFLSGHNKAAPVSLPFLPDLHVEIEKAWKNPYSAHIHLHQRANFADVEGLSQHGPSTSPPANTVTKMEPPSLNNSEHAEQGPSIVHVSRAESRGPSLIILLTVDGVPVNAVIDTGAEATIMSEETYSKLPTKSSSGLKNVCLRNAETGREMSAKGGVKVEFRIGTKVLEWTVCIAPIQDALLLGLDFLKAADFTIHASDKVFMGSKLIPAYISEGKGPDYAISRVMLESDVTVPPECECLVWGVIDDPKPELPAVLEPVSLADGVSSGSIMINMEQRIPVRPRNVTASSRPLSRGVCLGVLIEAYPDAQEEGKRAYSVPVDSQLHEKGGDSVLQDPDRRELDSLPCKGCPFCRKLHHQWARFEEDVDDVIPLAVRCTHSLNCQNEVSCTNTPSLVNEAGDNNPGPLSNWLQPLSLESLRKEQLADPDHSVLHKWMVNRSLPAKEEVMMQSPAVRKYWLCWSQVEMQDGVLYYRWDDVTGGMSSLNLLVPVSLKNEVLQACHNPAQAGHVEEEKTLTRLRRRYHWYNVGSDAHDIWLRTAEVTRGAKGTSEFVQELQAILQQAHQVARQNLHSAQTRQKKVYDLRAREKSYQVGDLVLVRVSSRKKGYSPNTPAQRKTPEFQ</sequence>
<dbReference type="InterPro" id="IPR001995">
    <property type="entry name" value="Peptidase_A2_cat"/>
</dbReference>
<keyword evidence="1" id="KW-0378">Hydrolase</keyword>
<dbReference type="SUPFAM" id="SSF50630">
    <property type="entry name" value="Acid proteases"/>
    <property type="match status" value="1"/>
</dbReference>
<dbReference type="FunFam" id="1.10.340.70:FF:000001">
    <property type="entry name" value="Retrovirus-related Pol polyprotein from transposon gypsy-like Protein"/>
    <property type="match status" value="1"/>
</dbReference>
<dbReference type="EMBL" id="RJVU01059915">
    <property type="protein sequence ID" value="ROJ62565.1"/>
    <property type="molecule type" value="Genomic_DNA"/>
</dbReference>
<organism evidence="5 6">
    <name type="scientific">Anabarilius grahami</name>
    <name type="common">Kanglang fish</name>
    <name type="synonym">Barilius grahami</name>
    <dbReference type="NCBI Taxonomy" id="495550"/>
    <lineage>
        <taxon>Eukaryota</taxon>
        <taxon>Metazoa</taxon>
        <taxon>Chordata</taxon>
        <taxon>Craniata</taxon>
        <taxon>Vertebrata</taxon>
        <taxon>Euteleostomi</taxon>
        <taxon>Actinopterygii</taxon>
        <taxon>Neopterygii</taxon>
        <taxon>Teleostei</taxon>
        <taxon>Ostariophysi</taxon>
        <taxon>Cypriniformes</taxon>
        <taxon>Xenocyprididae</taxon>
        <taxon>Xenocypridinae</taxon>
        <taxon>Xenocypridinae incertae sedis</taxon>
        <taxon>Anabarilius</taxon>
    </lineage>
</organism>
<evidence type="ECO:0000256" key="2">
    <source>
        <dbReference type="ARBA" id="ARBA00039658"/>
    </source>
</evidence>
<dbReference type="CDD" id="cd00303">
    <property type="entry name" value="retropepsin_like"/>
    <property type="match status" value="1"/>
</dbReference>
<dbReference type="InterPro" id="IPR001969">
    <property type="entry name" value="Aspartic_peptidase_AS"/>
</dbReference>
<evidence type="ECO:0000259" key="4">
    <source>
        <dbReference type="PROSITE" id="PS50175"/>
    </source>
</evidence>
<feature type="region of interest" description="Disordered" evidence="3">
    <location>
        <begin position="196"/>
        <end position="228"/>
    </location>
</feature>
<accession>A0A3N0XUQ9</accession>
<evidence type="ECO:0000256" key="3">
    <source>
        <dbReference type="SAM" id="MobiDB-lite"/>
    </source>
</evidence>
<dbReference type="InterPro" id="IPR021109">
    <property type="entry name" value="Peptidase_aspartic_dom_sf"/>
</dbReference>
<dbReference type="PROSITE" id="PS50175">
    <property type="entry name" value="ASP_PROT_RETROV"/>
    <property type="match status" value="1"/>
</dbReference>
<dbReference type="InterPro" id="IPR041588">
    <property type="entry name" value="Integrase_H2C2"/>
</dbReference>
<dbReference type="InterPro" id="IPR050951">
    <property type="entry name" value="Retrovirus_Pol_polyprotein"/>
</dbReference>
<dbReference type="GO" id="GO:0004190">
    <property type="term" value="F:aspartic-type endopeptidase activity"/>
    <property type="evidence" value="ECO:0007669"/>
    <property type="project" value="InterPro"/>
</dbReference>
<reference evidence="5 6" key="1">
    <citation type="submission" date="2018-10" db="EMBL/GenBank/DDBJ databases">
        <title>Genome assembly for a Yunnan-Guizhou Plateau 3E fish, Anabarilius grahami (Regan), and its evolutionary and genetic applications.</title>
        <authorList>
            <person name="Jiang W."/>
        </authorList>
    </citation>
    <scope>NUCLEOTIDE SEQUENCE [LARGE SCALE GENOMIC DNA]</scope>
    <source>
        <strain evidence="5">AG-KIZ</strain>
        <tissue evidence="5">Muscle</tissue>
    </source>
</reference>
<evidence type="ECO:0000256" key="1">
    <source>
        <dbReference type="ARBA" id="ARBA00022801"/>
    </source>
</evidence>
<dbReference type="Pfam" id="PF13975">
    <property type="entry name" value="gag-asp_proteas"/>
    <property type="match status" value="1"/>
</dbReference>
<dbReference type="PROSITE" id="PS00141">
    <property type="entry name" value="ASP_PROTEASE"/>
    <property type="match status" value="1"/>
</dbReference>
<feature type="region of interest" description="Disordered" evidence="3">
    <location>
        <begin position="90"/>
        <end position="111"/>
    </location>
</feature>
<feature type="domain" description="Peptidase A2" evidence="4">
    <location>
        <begin position="255"/>
        <end position="334"/>
    </location>
</feature>
<dbReference type="Gene3D" id="2.40.70.10">
    <property type="entry name" value="Acid Proteases"/>
    <property type="match status" value="1"/>
</dbReference>
<dbReference type="OrthoDB" id="8905589at2759"/>
<dbReference type="PANTHER" id="PTHR37984:SF15">
    <property type="entry name" value="INTEGRASE CATALYTIC DOMAIN-CONTAINING PROTEIN"/>
    <property type="match status" value="1"/>
</dbReference>
<evidence type="ECO:0000313" key="6">
    <source>
        <dbReference type="Proteomes" id="UP000281406"/>
    </source>
</evidence>
<proteinExistence type="predicted"/>
<dbReference type="Proteomes" id="UP000281406">
    <property type="component" value="Unassembled WGS sequence"/>
</dbReference>
<dbReference type="Pfam" id="PF17921">
    <property type="entry name" value="Integrase_H2C2"/>
    <property type="match status" value="1"/>
</dbReference>
<name>A0A3N0XUQ9_ANAGA</name>
<dbReference type="GO" id="GO:0006508">
    <property type="term" value="P:proteolysis"/>
    <property type="evidence" value="ECO:0007669"/>
    <property type="project" value="InterPro"/>
</dbReference>
<dbReference type="Gene3D" id="1.10.340.70">
    <property type="match status" value="1"/>
</dbReference>
<comment type="caution">
    <text evidence="5">The sequence shown here is derived from an EMBL/GenBank/DDBJ whole genome shotgun (WGS) entry which is preliminary data.</text>
</comment>
<gene>
    <name evidence="5" type="ORF">DPX16_21551</name>
</gene>
<feature type="compositionally biased region" description="Polar residues" evidence="3">
    <location>
        <begin position="200"/>
        <end position="222"/>
    </location>
</feature>